<dbReference type="SUPFAM" id="SSF55785">
    <property type="entry name" value="PYP-like sensor domain (PAS domain)"/>
    <property type="match status" value="1"/>
</dbReference>
<keyword evidence="3" id="KW-0597">Phosphoprotein</keyword>
<keyword evidence="10" id="KW-1133">Transmembrane helix</keyword>
<dbReference type="GO" id="GO:0000155">
    <property type="term" value="F:phosphorelay sensor kinase activity"/>
    <property type="evidence" value="ECO:0007669"/>
    <property type="project" value="InterPro"/>
</dbReference>
<feature type="transmembrane region" description="Helical" evidence="10">
    <location>
        <begin position="69"/>
        <end position="89"/>
    </location>
</feature>
<feature type="region of interest" description="Disordered" evidence="9">
    <location>
        <begin position="584"/>
        <end position="603"/>
    </location>
</feature>
<reference evidence="12 13" key="1">
    <citation type="submission" date="2019-03" db="EMBL/GenBank/DDBJ databases">
        <title>Genomic Encyclopedia of Type Strains, Phase III (KMG-III): the genomes of soil and plant-associated and newly described type strains.</title>
        <authorList>
            <person name="Whitman W."/>
        </authorList>
    </citation>
    <scope>NUCLEOTIDE SEQUENCE [LARGE SCALE GENOMIC DNA]</scope>
    <source>
        <strain evidence="12 13">CECT 5797</strain>
    </source>
</reference>
<dbReference type="CDD" id="cd00082">
    <property type="entry name" value="HisKA"/>
    <property type="match status" value="1"/>
</dbReference>
<evidence type="ECO:0000256" key="10">
    <source>
        <dbReference type="SAM" id="Phobius"/>
    </source>
</evidence>
<dbReference type="InterPro" id="IPR013656">
    <property type="entry name" value="PAS_4"/>
</dbReference>
<dbReference type="InterPro" id="IPR005467">
    <property type="entry name" value="His_kinase_dom"/>
</dbReference>
<dbReference type="InterPro" id="IPR035965">
    <property type="entry name" value="PAS-like_dom_sf"/>
</dbReference>
<dbReference type="EC" id="2.7.13.3" evidence="2"/>
<dbReference type="OrthoDB" id="9808408at2"/>
<feature type="transmembrane region" description="Helical" evidence="10">
    <location>
        <begin position="177"/>
        <end position="199"/>
    </location>
</feature>
<feature type="transmembrane region" description="Helical" evidence="10">
    <location>
        <begin position="39"/>
        <end position="57"/>
    </location>
</feature>
<evidence type="ECO:0000313" key="13">
    <source>
        <dbReference type="Proteomes" id="UP000295212"/>
    </source>
</evidence>
<dbReference type="InterPro" id="IPR036097">
    <property type="entry name" value="HisK_dim/P_sf"/>
</dbReference>
<dbReference type="NCBIfam" id="TIGR00229">
    <property type="entry name" value="sensory_box"/>
    <property type="match status" value="1"/>
</dbReference>
<evidence type="ECO:0000256" key="9">
    <source>
        <dbReference type="SAM" id="MobiDB-lite"/>
    </source>
</evidence>
<dbReference type="PRINTS" id="PR00344">
    <property type="entry name" value="BCTRLSENSOR"/>
</dbReference>
<dbReference type="InterPro" id="IPR000014">
    <property type="entry name" value="PAS"/>
</dbReference>
<dbReference type="SUPFAM" id="SSF47384">
    <property type="entry name" value="Homodimeric domain of signal transducing histidine kinase"/>
    <property type="match status" value="1"/>
</dbReference>
<comment type="caution">
    <text evidence="12">The sequence shown here is derived from an EMBL/GenBank/DDBJ whole genome shotgun (WGS) entry which is preliminary data.</text>
</comment>
<keyword evidence="10" id="KW-0812">Transmembrane</keyword>
<evidence type="ECO:0000256" key="8">
    <source>
        <dbReference type="ARBA" id="ARBA00023012"/>
    </source>
</evidence>
<evidence type="ECO:0000259" key="11">
    <source>
        <dbReference type="PROSITE" id="PS50109"/>
    </source>
</evidence>
<feature type="transmembrane region" description="Helical" evidence="10">
    <location>
        <begin position="144"/>
        <end position="165"/>
    </location>
</feature>
<evidence type="ECO:0000256" key="1">
    <source>
        <dbReference type="ARBA" id="ARBA00000085"/>
    </source>
</evidence>
<gene>
    <name evidence="12" type="ORF">DFP85_110104</name>
</gene>
<dbReference type="EMBL" id="SNZJ01000010">
    <property type="protein sequence ID" value="TDR53038.1"/>
    <property type="molecule type" value="Genomic_DNA"/>
</dbReference>
<dbReference type="Proteomes" id="UP000295212">
    <property type="component" value="Unassembled WGS sequence"/>
</dbReference>
<evidence type="ECO:0000256" key="7">
    <source>
        <dbReference type="ARBA" id="ARBA00022840"/>
    </source>
</evidence>
<evidence type="ECO:0000256" key="2">
    <source>
        <dbReference type="ARBA" id="ARBA00012438"/>
    </source>
</evidence>
<dbReference type="SUPFAM" id="SSF55874">
    <property type="entry name" value="ATPase domain of HSP90 chaperone/DNA topoisomerase II/histidine kinase"/>
    <property type="match status" value="1"/>
</dbReference>
<evidence type="ECO:0000256" key="5">
    <source>
        <dbReference type="ARBA" id="ARBA00022741"/>
    </source>
</evidence>
<keyword evidence="7" id="KW-0067">ATP-binding</keyword>
<dbReference type="InterPro" id="IPR003594">
    <property type="entry name" value="HATPase_dom"/>
</dbReference>
<keyword evidence="8" id="KW-0902">Two-component regulatory system</keyword>
<feature type="domain" description="Histidine kinase" evidence="11">
    <location>
        <begin position="372"/>
        <end position="588"/>
    </location>
</feature>
<dbReference type="Pfam" id="PF00512">
    <property type="entry name" value="HisKA"/>
    <property type="match status" value="1"/>
</dbReference>
<dbReference type="SMART" id="SM00388">
    <property type="entry name" value="HisKA"/>
    <property type="match status" value="1"/>
</dbReference>
<comment type="catalytic activity">
    <reaction evidence="1">
        <text>ATP + protein L-histidine = ADP + protein N-phospho-L-histidine.</text>
        <dbReference type="EC" id="2.7.13.3"/>
    </reaction>
</comment>
<feature type="transmembrane region" description="Helical" evidence="10">
    <location>
        <begin position="101"/>
        <end position="124"/>
    </location>
</feature>
<name>A0A4R6ZL30_9GAMM</name>
<keyword evidence="6" id="KW-0418">Kinase</keyword>
<dbReference type="AlphaFoldDB" id="A0A4R6ZL30"/>
<evidence type="ECO:0000313" key="12">
    <source>
        <dbReference type="EMBL" id="TDR53038.1"/>
    </source>
</evidence>
<dbReference type="GO" id="GO:0005524">
    <property type="term" value="F:ATP binding"/>
    <property type="evidence" value="ECO:0007669"/>
    <property type="project" value="UniProtKB-KW"/>
</dbReference>
<protein>
    <recommendedName>
        <fullName evidence="2">histidine kinase</fullName>
        <ecNumber evidence="2">2.7.13.3</ecNumber>
    </recommendedName>
</protein>
<dbReference type="PANTHER" id="PTHR43065">
    <property type="entry name" value="SENSOR HISTIDINE KINASE"/>
    <property type="match status" value="1"/>
</dbReference>
<dbReference type="InterPro" id="IPR036890">
    <property type="entry name" value="HATPase_C_sf"/>
</dbReference>
<dbReference type="SMART" id="SM00387">
    <property type="entry name" value="HATPase_c"/>
    <property type="match status" value="1"/>
</dbReference>
<dbReference type="RefSeq" id="WP_133636224.1">
    <property type="nucleotide sequence ID" value="NZ_SNZJ01000010.1"/>
</dbReference>
<sequence>MQDEIYASALFVLAGVWLFGAFHHGMLSRGRQVERSQQLFAVFCALMAGHLAVRAIGHHTLSYDALTGGWRAEVITAAMAFAVLPWFLVEFTNARPRWPRIALSLYVLIIALGVAGVPATGPLADGLAPWHAAEQPEAPLSAPTLLYTALLLGLVTAQLDGILACRRRYRSGTAGRHLAVGVALAVFTVGTLLELMRLLKLADTSPAFELSLLPALVLMSAAVGQDQRLNWMQALLDHVPAMITLKDRNRRYLLANKAFTDEYRLDTARLRGRTDRQLFPGQDLTTSHQADTDTFTKGDEVETEERVQSPDGIRFLRSRRFPVFDSNDHIWAYGCVSEDVTASRNADLEALELRQQLTHMERVTRLDAISASLAHELMQPLTATLSNAQAGLRLLEAHPLSMEPIREVLADIAADAKRASQIVRTLRDMTRHTPSPHEPDDLSEAVREVLDMLGAEMALKGVVCRRNLEPSCIATANKPQIQQVLLNLLLNAIHAVEQQPEGSRRVDVRAELDESGAVQVSVRDSGQGIPASEMHRLFTPFYSTKPEGMGIGLAVCRNIIEWQDGRIWAESNEPEPGTTFRFTLPAQESQFASQRAEGRGNRS</sequence>
<keyword evidence="10" id="KW-0472">Membrane</keyword>
<dbReference type="PANTHER" id="PTHR43065:SF10">
    <property type="entry name" value="PEROXIDE STRESS-ACTIVATED HISTIDINE KINASE MAK3"/>
    <property type="match status" value="1"/>
</dbReference>
<keyword evidence="4" id="KW-0808">Transferase</keyword>
<evidence type="ECO:0000256" key="3">
    <source>
        <dbReference type="ARBA" id="ARBA00022553"/>
    </source>
</evidence>
<accession>A0A4R6ZL30</accession>
<dbReference type="Gene3D" id="1.10.287.130">
    <property type="match status" value="1"/>
</dbReference>
<dbReference type="Pfam" id="PF02518">
    <property type="entry name" value="HATPase_c"/>
    <property type="match status" value="1"/>
</dbReference>
<dbReference type="Gene3D" id="3.30.450.20">
    <property type="entry name" value="PAS domain"/>
    <property type="match status" value="1"/>
</dbReference>
<dbReference type="InterPro" id="IPR004358">
    <property type="entry name" value="Sig_transdc_His_kin-like_C"/>
</dbReference>
<dbReference type="Pfam" id="PF08448">
    <property type="entry name" value="PAS_4"/>
    <property type="match status" value="1"/>
</dbReference>
<dbReference type="InterPro" id="IPR003661">
    <property type="entry name" value="HisK_dim/P_dom"/>
</dbReference>
<evidence type="ECO:0000256" key="4">
    <source>
        <dbReference type="ARBA" id="ARBA00022679"/>
    </source>
</evidence>
<organism evidence="12 13">
    <name type="scientific">Halomonas ventosae</name>
    <dbReference type="NCBI Taxonomy" id="229007"/>
    <lineage>
        <taxon>Bacteria</taxon>
        <taxon>Pseudomonadati</taxon>
        <taxon>Pseudomonadota</taxon>
        <taxon>Gammaproteobacteria</taxon>
        <taxon>Oceanospirillales</taxon>
        <taxon>Halomonadaceae</taxon>
        <taxon>Halomonas</taxon>
    </lineage>
</organism>
<dbReference type="Gene3D" id="3.30.565.10">
    <property type="entry name" value="Histidine kinase-like ATPase, C-terminal domain"/>
    <property type="match status" value="1"/>
</dbReference>
<feature type="transmembrane region" description="Helical" evidence="10">
    <location>
        <begin position="6"/>
        <end position="27"/>
    </location>
</feature>
<dbReference type="PROSITE" id="PS50109">
    <property type="entry name" value="HIS_KIN"/>
    <property type="match status" value="1"/>
</dbReference>
<proteinExistence type="predicted"/>
<keyword evidence="5" id="KW-0547">Nucleotide-binding</keyword>
<evidence type="ECO:0000256" key="6">
    <source>
        <dbReference type="ARBA" id="ARBA00022777"/>
    </source>
</evidence>